<dbReference type="InParanoid" id="A0A1Y1UKT1"/>
<feature type="region of interest" description="Disordered" evidence="1">
    <location>
        <begin position="708"/>
        <end position="755"/>
    </location>
</feature>
<feature type="compositionally biased region" description="Polar residues" evidence="1">
    <location>
        <begin position="289"/>
        <end position="308"/>
    </location>
</feature>
<evidence type="ECO:0000313" key="2">
    <source>
        <dbReference type="EMBL" id="ORX38599.1"/>
    </source>
</evidence>
<feature type="compositionally biased region" description="Basic and acidic residues" evidence="1">
    <location>
        <begin position="125"/>
        <end position="135"/>
    </location>
</feature>
<feature type="region of interest" description="Disordered" evidence="1">
    <location>
        <begin position="341"/>
        <end position="437"/>
    </location>
</feature>
<proteinExistence type="predicted"/>
<comment type="caution">
    <text evidence="2">The sequence shown here is derived from an EMBL/GenBank/DDBJ whole genome shotgun (WGS) entry which is preliminary data.</text>
</comment>
<feature type="compositionally biased region" description="Polar residues" evidence="1">
    <location>
        <begin position="577"/>
        <end position="587"/>
    </location>
</feature>
<evidence type="ECO:0000256" key="1">
    <source>
        <dbReference type="SAM" id="MobiDB-lite"/>
    </source>
</evidence>
<feature type="compositionally biased region" description="Polar residues" evidence="1">
    <location>
        <begin position="558"/>
        <end position="570"/>
    </location>
</feature>
<gene>
    <name evidence="2" type="ORF">BD324DRAFT_369078</name>
</gene>
<keyword evidence="3" id="KW-1185">Reference proteome</keyword>
<feature type="compositionally biased region" description="Basic and acidic residues" evidence="1">
    <location>
        <begin position="269"/>
        <end position="288"/>
    </location>
</feature>
<dbReference type="OrthoDB" id="2575338at2759"/>
<feature type="region of interest" description="Disordered" evidence="1">
    <location>
        <begin position="558"/>
        <end position="604"/>
    </location>
</feature>
<dbReference type="EMBL" id="NBSH01000004">
    <property type="protein sequence ID" value="ORX38599.1"/>
    <property type="molecule type" value="Genomic_DNA"/>
</dbReference>
<reference evidence="2 3" key="1">
    <citation type="submission" date="2017-03" db="EMBL/GenBank/DDBJ databases">
        <title>Widespread Adenine N6-methylation of Active Genes in Fungi.</title>
        <authorList>
            <consortium name="DOE Joint Genome Institute"/>
            <person name="Mondo S.J."/>
            <person name="Dannebaum R.O."/>
            <person name="Kuo R.C."/>
            <person name="Louie K.B."/>
            <person name="Bewick A.J."/>
            <person name="Labutti K."/>
            <person name="Haridas S."/>
            <person name="Kuo A."/>
            <person name="Salamov A."/>
            <person name="Ahrendt S.R."/>
            <person name="Lau R."/>
            <person name="Bowen B.P."/>
            <person name="Lipzen A."/>
            <person name="Sullivan W."/>
            <person name="Andreopoulos W.B."/>
            <person name="Clum A."/>
            <person name="Lindquist E."/>
            <person name="Daum C."/>
            <person name="Northen T.R."/>
            <person name="Ramamoorthy G."/>
            <person name="Schmitz R.J."/>
            <person name="Gryganskyi A."/>
            <person name="Culley D."/>
            <person name="Magnuson J."/>
            <person name="James T.Y."/>
            <person name="O'Malley M.A."/>
            <person name="Stajich J.E."/>
            <person name="Spatafora J.W."/>
            <person name="Visel A."/>
            <person name="Grigoriev I.V."/>
        </authorList>
    </citation>
    <scope>NUCLEOTIDE SEQUENCE [LARGE SCALE GENOMIC DNA]</scope>
    <source>
        <strain evidence="2 3">NRRL Y-17943</strain>
    </source>
</reference>
<feature type="region of interest" description="Disordered" evidence="1">
    <location>
        <begin position="269"/>
        <end position="313"/>
    </location>
</feature>
<feature type="region of interest" description="Disordered" evidence="1">
    <location>
        <begin position="1"/>
        <end position="36"/>
    </location>
</feature>
<name>A0A1Y1UKT1_9TREE</name>
<feature type="compositionally biased region" description="Polar residues" evidence="1">
    <location>
        <begin position="400"/>
        <end position="409"/>
    </location>
</feature>
<protein>
    <submittedName>
        <fullName evidence="2">Uncharacterized protein</fullName>
    </submittedName>
</protein>
<accession>A0A1Y1UKT1</accession>
<feature type="compositionally biased region" description="Polar residues" evidence="1">
    <location>
        <begin position="376"/>
        <end position="393"/>
    </location>
</feature>
<evidence type="ECO:0000313" key="3">
    <source>
        <dbReference type="Proteomes" id="UP000193218"/>
    </source>
</evidence>
<feature type="compositionally biased region" description="Basic and acidic residues" evidence="1">
    <location>
        <begin position="410"/>
        <end position="427"/>
    </location>
</feature>
<feature type="region of interest" description="Disordered" evidence="1">
    <location>
        <begin position="83"/>
        <end position="167"/>
    </location>
</feature>
<dbReference type="AlphaFoldDB" id="A0A1Y1UKT1"/>
<dbReference type="GeneID" id="33554409"/>
<sequence length="755" mass="80155">MIPAPNEDGSASSGSLGLVHPSLPPKPIATAQSTRSVSYEDAVSRSWISDTPPRFDSTPWSFFPISQTPSASLMNKDASHNVPTGFSYTGNRGRKGGRSVNDIPRRSKRTGGPPKAILGGVGGKTFDEMMVEKANGKTQARRSSPGLVHVGSQDRLDKPSAGYTDISGVRVSSDTAAEPLRLTTDYNGTVSERARRNKLVSNRRKGSVASTTDSEEGSSAKYATKDTQQLVHAANSDATPSWRGKEVLVRLPREDGWVSLFSRAEEVKSRRESAEGENKLRQVEKAVDQESTSASTLLVPSQQSSVETGTGEMPRHEVISKGRFGNSAYLKRSLGGILKEGTLKTTPSRTQRRAVSDLFPAQNMEPDEPEKLGSLEDTTASGNGQQTSPTFQGSHFEDISLSSMTTSRDGPTDRAGRVQLSDGERTPRLIGKPESLIGEAGSQSLTYNSDLLTIIPAKPRRRGTLDLQLSEKVSSPARDGSTSQHEAHHQDSKQSGGLHTSAAAYHSSPLGKDLSAHPLHPSSAGTSTEATREPAGEQKQIISLRANAPIWAPMAQSRSISVGSSKTSGLSDLESDGGNSIGTSETDILSPIKQPTLIPPPKLRPTADPFVPVFATETNMVSTAHPVEASKRLVYGSEGDTTDNPVSLRPLVTAFAPAYASGDYRQREGGQARLLGSSGAEGNGRLVPDTFRFVPKLRPTAAAFTPSSFGQKQSAVVDSQISPAATSSQRSLARSSCTGATLTRSTGASAIRNKS</sequence>
<dbReference type="Proteomes" id="UP000193218">
    <property type="component" value="Unassembled WGS sequence"/>
</dbReference>
<feature type="compositionally biased region" description="Basic residues" evidence="1">
    <location>
        <begin position="195"/>
        <end position="206"/>
    </location>
</feature>
<feature type="region of interest" description="Disordered" evidence="1">
    <location>
        <begin position="187"/>
        <end position="238"/>
    </location>
</feature>
<organism evidence="2 3">
    <name type="scientific">Kockovaella imperatae</name>
    <dbReference type="NCBI Taxonomy" id="4999"/>
    <lineage>
        <taxon>Eukaryota</taxon>
        <taxon>Fungi</taxon>
        <taxon>Dikarya</taxon>
        <taxon>Basidiomycota</taxon>
        <taxon>Agaricomycotina</taxon>
        <taxon>Tremellomycetes</taxon>
        <taxon>Tremellales</taxon>
        <taxon>Cuniculitremaceae</taxon>
        <taxon>Kockovaella</taxon>
    </lineage>
</organism>
<feature type="region of interest" description="Disordered" evidence="1">
    <location>
        <begin position="470"/>
        <end position="538"/>
    </location>
</feature>
<dbReference type="RefSeq" id="XP_021872521.1">
    <property type="nucleotide sequence ID" value="XM_022012601.1"/>
</dbReference>
<feature type="compositionally biased region" description="Polar residues" evidence="1">
    <location>
        <begin position="708"/>
        <end position="748"/>
    </location>
</feature>